<proteinExistence type="predicted"/>
<evidence type="ECO:0000313" key="2">
    <source>
        <dbReference type="Proteomes" id="UP001549207"/>
    </source>
</evidence>
<dbReference type="Proteomes" id="UP001549207">
    <property type="component" value="Unassembled WGS sequence"/>
</dbReference>
<accession>A0ACC6TCF6</accession>
<evidence type="ECO:0000313" key="1">
    <source>
        <dbReference type="EMBL" id="MET3771367.1"/>
    </source>
</evidence>
<sequence length="102" mass="11388">MKDNRAIPAFETRAARSVREATWSSLEPGDLVTLGRQGYEHYSGRVDERTADGRTIWVIDRIGDRRLFHIEDEYDLSMGMTSDAGTRLWPARGGGSSLGLTT</sequence>
<protein>
    <submittedName>
        <fullName evidence="1">Uncharacterized protein</fullName>
    </submittedName>
</protein>
<reference evidence="1" key="1">
    <citation type="submission" date="2024-06" db="EMBL/GenBank/DDBJ databases">
        <title>Genomic Encyclopedia of Type Strains, Phase IV (KMG-IV): sequencing the most valuable type-strain genomes for metagenomic binning, comparative biology and taxonomic classification.</title>
        <authorList>
            <person name="Goeker M."/>
        </authorList>
    </citation>
    <scope>NUCLEOTIDE SEQUENCE</scope>
    <source>
        <strain evidence="1">SJCon</strain>
    </source>
</reference>
<name>A0ACC6TCF6_9MICC</name>
<dbReference type="EMBL" id="JBEPNJ010000003">
    <property type="protein sequence ID" value="MET3771367.1"/>
    <property type="molecule type" value="Genomic_DNA"/>
</dbReference>
<keyword evidence="2" id="KW-1185">Reference proteome</keyword>
<organism evidence="1 2">
    <name type="scientific">Arthrobacter nitrophenolicus</name>
    <dbReference type="NCBI Taxonomy" id="683150"/>
    <lineage>
        <taxon>Bacteria</taxon>
        <taxon>Bacillati</taxon>
        <taxon>Actinomycetota</taxon>
        <taxon>Actinomycetes</taxon>
        <taxon>Micrococcales</taxon>
        <taxon>Micrococcaceae</taxon>
        <taxon>Arthrobacter</taxon>
    </lineage>
</organism>
<gene>
    <name evidence="1" type="ORF">ABIC98_001002</name>
</gene>
<comment type="caution">
    <text evidence="1">The sequence shown here is derived from an EMBL/GenBank/DDBJ whole genome shotgun (WGS) entry which is preliminary data.</text>
</comment>